<organism evidence="2 3">
    <name type="scientific">Sphingomonas rosea</name>
    <dbReference type="NCBI Taxonomy" id="335605"/>
    <lineage>
        <taxon>Bacteria</taxon>
        <taxon>Pseudomonadati</taxon>
        <taxon>Pseudomonadota</taxon>
        <taxon>Alphaproteobacteria</taxon>
        <taxon>Sphingomonadales</taxon>
        <taxon>Sphingomonadaceae</taxon>
        <taxon>Sphingomonas</taxon>
    </lineage>
</organism>
<dbReference type="EMBL" id="BAABBR010000001">
    <property type="protein sequence ID" value="GAA4036817.1"/>
    <property type="molecule type" value="Genomic_DNA"/>
</dbReference>
<feature type="transmembrane region" description="Helical" evidence="1">
    <location>
        <begin position="7"/>
        <end position="30"/>
    </location>
</feature>
<dbReference type="RefSeq" id="WP_344696623.1">
    <property type="nucleotide sequence ID" value="NZ_BAABBR010000001.1"/>
</dbReference>
<dbReference type="PANTHER" id="PTHR15887">
    <property type="entry name" value="TRANSMEMBRANE PROTEIN 69"/>
    <property type="match status" value="1"/>
</dbReference>
<feature type="transmembrane region" description="Helical" evidence="1">
    <location>
        <begin position="42"/>
        <end position="62"/>
    </location>
</feature>
<dbReference type="Pfam" id="PF11911">
    <property type="entry name" value="DUF3429"/>
    <property type="match status" value="1"/>
</dbReference>
<proteinExistence type="predicted"/>
<name>A0ABP7U6B0_9SPHN</name>
<dbReference type="PANTHER" id="PTHR15887:SF1">
    <property type="entry name" value="TRANSMEMBRANE PROTEIN 69"/>
    <property type="match status" value="1"/>
</dbReference>
<evidence type="ECO:0000313" key="3">
    <source>
        <dbReference type="Proteomes" id="UP001424459"/>
    </source>
</evidence>
<dbReference type="Proteomes" id="UP001424459">
    <property type="component" value="Unassembled WGS sequence"/>
</dbReference>
<sequence>MTNKVPLPALLLGLAGLIPPVGLTVVPWLLTRNLGWHAGRLLEIYAALILSFLGGAWWAFACREEQPSFGLLAIAVVPSLAAWAAVSLLLPLEALLALTLLLLAALVVDAALVRRALAPGWWMGLRIPLSTGLALCCGLSAFALSR</sequence>
<reference evidence="3" key="1">
    <citation type="journal article" date="2019" name="Int. J. Syst. Evol. Microbiol.">
        <title>The Global Catalogue of Microorganisms (GCM) 10K type strain sequencing project: providing services to taxonomists for standard genome sequencing and annotation.</title>
        <authorList>
            <consortium name="The Broad Institute Genomics Platform"/>
            <consortium name="The Broad Institute Genome Sequencing Center for Infectious Disease"/>
            <person name="Wu L."/>
            <person name="Ma J."/>
        </authorList>
    </citation>
    <scope>NUCLEOTIDE SEQUENCE [LARGE SCALE GENOMIC DNA]</scope>
    <source>
        <strain evidence="3">JCM 17564</strain>
    </source>
</reference>
<keyword evidence="1" id="KW-1133">Transmembrane helix</keyword>
<keyword evidence="1" id="KW-0812">Transmembrane</keyword>
<keyword evidence="3" id="KW-1185">Reference proteome</keyword>
<feature type="transmembrane region" description="Helical" evidence="1">
    <location>
        <begin position="69"/>
        <end position="89"/>
    </location>
</feature>
<evidence type="ECO:0000313" key="2">
    <source>
        <dbReference type="EMBL" id="GAA4036817.1"/>
    </source>
</evidence>
<feature type="transmembrane region" description="Helical" evidence="1">
    <location>
        <begin position="95"/>
        <end position="113"/>
    </location>
</feature>
<feature type="transmembrane region" description="Helical" evidence="1">
    <location>
        <begin position="125"/>
        <end position="144"/>
    </location>
</feature>
<evidence type="ECO:0008006" key="4">
    <source>
        <dbReference type="Google" id="ProtNLM"/>
    </source>
</evidence>
<keyword evidence="1" id="KW-0472">Membrane</keyword>
<comment type="caution">
    <text evidence="2">The sequence shown here is derived from an EMBL/GenBank/DDBJ whole genome shotgun (WGS) entry which is preliminary data.</text>
</comment>
<evidence type="ECO:0000256" key="1">
    <source>
        <dbReference type="SAM" id="Phobius"/>
    </source>
</evidence>
<accession>A0ABP7U6B0</accession>
<dbReference type="InterPro" id="IPR021836">
    <property type="entry name" value="DUF3429"/>
</dbReference>
<gene>
    <name evidence="2" type="ORF">GCM10022281_16790</name>
</gene>
<protein>
    <recommendedName>
        <fullName evidence="4">DUF3429 domain-containing protein</fullName>
    </recommendedName>
</protein>